<accession>A0A1M6ANN7</accession>
<protein>
    <submittedName>
        <fullName evidence="2">CubicO group peptidase, beta-lactamase class C family</fullName>
    </submittedName>
</protein>
<dbReference type="PANTHER" id="PTHR46825:SF9">
    <property type="entry name" value="BETA-LACTAMASE-RELATED DOMAIN-CONTAINING PROTEIN"/>
    <property type="match status" value="1"/>
</dbReference>
<dbReference type="RefSeq" id="WP_073307922.1">
    <property type="nucleotide sequence ID" value="NZ_FQZI01000001.1"/>
</dbReference>
<dbReference type="SUPFAM" id="SSF56601">
    <property type="entry name" value="beta-lactamase/transpeptidase-like"/>
    <property type="match status" value="1"/>
</dbReference>
<dbReference type="AlphaFoldDB" id="A0A1M6ANN7"/>
<dbReference type="EMBL" id="FQZI01000001">
    <property type="protein sequence ID" value="SHI37948.1"/>
    <property type="molecule type" value="Genomic_DNA"/>
</dbReference>
<reference evidence="3" key="1">
    <citation type="submission" date="2016-11" db="EMBL/GenBank/DDBJ databases">
        <authorList>
            <person name="Varghese N."/>
            <person name="Submissions S."/>
        </authorList>
    </citation>
    <scope>NUCLEOTIDE SEQUENCE [LARGE SCALE GENOMIC DNA]</scope>
    <source>
        <strain evidence="3">DSM 18829</strain>
    </source>
</reference>
<dbReference type="Proteomes" id="UP000184488">
    <property type="component" value="Unassembled WGS sequence"/>
</dbReference>
<dbReference type="OrthoDB" id="9793489at2"/>
<dbReference type="Gene3D" id="3.40.710.10">
    <property type="entry name" value="DD-peptidase/beta-lactamase superfamily"/>
    <property type="match status" value="1"/>
</dbReference>
<organism evidence="2 3">
    <name type="scientific">Flavobacterium terrae</name>
    <dbReference type="NCBI Taxonomy" id="415425"/>
    <lineage>
        <taxon>Bacteria</taxon>
        <taxon>Pseudomonadati</taxon>
        <taxon>Bacteroidota</taxon>
        <taxon>Flavobacteriia</taxon>
        <taxon>Flavobacteriales</taxon>
        <taxon>Flavobacteriaceae</taxon>
        <taxon>Flavobacterium</taxon>
    </lineage>
</organism>
<dbReference type="PANTHER" id="PTHR46825">
    <property type="entry name" value="D-ALANYL-D-ALANINE-CARBOXYPEPTIDASE/ENDOPEPTIDASE AMPH"/>
    <property type="match status" value="1"/>
</dbReference>
<feature type="domain" description="Beta-lactamase-related" evidence="1">
    <location>
        <begin position="28"/>
        <end position="341"/>
    </location>
</feature>
<keyword evidence="3" id="KW-1185">Reference proteome</keyword>
<evidence type="ECO:0000313" key="2">
    <source>
        <dbReference type="EMBL" id="SHI37948.1"/>
    </source>
</evidence>
<name>A0A1M6ANN7_9FLAO</name>
<dbReference type="STRING" id="415425.SAMN05444363_0310"/>
<evidence type="ECO:0000259" key="1">
    <source>
        <dbReference type="Pfam" id="PF00144"/>
    </source>
</evidence>
<gene>
    <name evidence="2" type="ORF">SAMN05444363_0310</name>
</gene>
<dbReference type="InterPro" id="IPR001466">
    <property type="entry name" value="Beta-lactam-related"/>
</dbReference>
<dbReference type="InterPro" id="IPR050491">
    <property type="entry name" value="AmpC-like"/>
</dbReference>
<dbReference type="Pfam" id="PF00144">
    <property type="entry name" value="Beta-lactamase"/>
    <property type="match status" value="1"/>
</dbReference>
<sequence length="362" mass="41907">MRYLLFLIFSSTVTFSQISFEKVNIKTRKFIQKYKEKENIPGISVSISYNDTLVFSEGFGYADLKNKIPVTPFETQFNIASITKTITISSLAKLVEMDSVDWDKSAYFYLKKLPKKTFDFSVRELAGHLAGFQRNLDEDGYYQEATIKRTNFFELFKKTKQQFKPSDKFLYSNLGFKILGLIIEAKSSKELTEFQREVVLNKLKMVNTLKDSIGHTLPTISKLYSLDKNDFNEVKNISSEFRYAETCYLSTSEDIIKLGNGFLFPDRILKKETLITLLTSQKTNDGKKTDYGLGFHCQRDKCNNFYYGHDGNWVGTRSFMHIYPKSKLVVVVLANRSLNAKLEYEDFSDLAKNYIDYISNLK</sequence>
<dbReference type="InterPro" id="IPR012338">
    <property type="entry name" value="Beta-lactam/transpept-like"/>
</dbReference>
<evidence type="ECO:0000313" key="3">
    <source>
        <dbReference type="Proteomes" id="UP000184488"/>
    </source>
</evidence>
<proteinExistence type="predicted"/>